<gene>
    <name evidence="2" type="ORF">SDC9_191498</name>
</gene>
<comment type="caution">
    <text evidence="2">The sequence shown here is derived from an EMBL/GenBank/DDBJ whole genome shotgun (WGS) entry which is preliminary data.</text>
</comment>
<proteinExistence type="predicted"/>
<keyword evidence="1" id="KW-0472">Membrane</keyword>
<keyword evidence="1" id="KW-0812">Transmembrane</keyword>
<organism evidence="2">
    <name type="scientific">bioreactor metagenome</name>
    <dbReference type="NCBI Taxonomy" id="1076179"/>
    <lineage>
        <taxon>unclassified sequences</taxon>
        <taxon>metagenomes</taxon>
        <taxon>ecological metagenomes</taxon>
    </lineage>
</organism>
<dbReference type="EMBL" id="VSSQ01102684">
    <property type="protein sequence ID" value="MPN43937.1"/>
    <property type="molecule type" value="Genomic_DNA"/>
</dbReference>
<evidence type="ECO:0000313" key="2">
    <source>
        <dbReference type="EMBL" id="MPN43937.1"/>
    </source>
</evidence>
<dbReference type="AlphaFoldDB" id="A0A645HY54"/>
<accession>A0A645HY54</accession>
<reference evidence="2" key="1">
    <citation type="submission" date="2019-08" db="EMBL/GenBank/DDBJ databases">
        <authorList>
            <person name="Kucharzyk K."/>
            <person name="Murdoch R.W."/>
            <person name="Higgins S."/>
            <person name="Loffler F."/>
        </authorList>
    </citation>
    <scope>NUCLEOTIDE SEQUENCE</scope>
</reference>
<sequence>MYMLDKIAIIRDIAITASITITSIHAFFFSLSRFSFAMELLYSVIALNASVEFCAVAAAFFIMDIIASFGCPSLAVFRISSATLL</sequence>
<evidence type="ECO:0000256" key="1">
    <source>
        <dbReference type="SAM" id="Phobius"/>
    </source>
</evidence>
<name>A0A645HY54_9ZZZZ</name>
<feature type="transmembrane region" description="Helical" evidence="1">
    <location>
        <begin position="12"/>
        <end position="34"/>
    </location>
</feature>
<keyword evidence="1" id="KW-1133">Transmembrane helix</keyword>
<protein>
    <submittedName>
        <fullName evidence="2">Uncharacterized protein</fullName>
    </submittedName>
</protein>